<keyword evidence="1" id="KW-0812">Transmembrane</keyword>
<dbReference type="EMBL" id="AOSK01000059">
    <property type="protein sequence ID" value="EYD76145.1"/>
    <property type="molecule type" value="Genomic_DNA"/>
</dbReference>
<reference evidence="2 3" key="1">
    <citation type="submission" date="2013-02" db="EMBL/GenBank/DDBJ databases">
        <authorList>
            <person name="Fiebig A."/>
            <person name="Goeker M."/>
            <person name="Klenk H.-P.P."/>
        </authorList>
    </citation>
    <scope>NUCLEOTIDE SEQUENCE [LARGE SCALE GENOMIC DNA]</scope>
    <source>
        <strain evidence="2 3">DSM 19309</strain>
    </source>
</reference>
<keyword evidence="3" id="KW-1185">Reference proteome</keyword>
<name>A0A017HPB4_9RHOB</name>
<sequence>MRHWVGAPANSPSAPIRTVPAPQPQVVFAERKPRLSRPELLARCGVRSPMPATAGRPNLSVMHPLEGPAPQRDRLGALRLARWLLLALATLAVAASTPLS</sequence>
<organism evidence="2 3">
    <name type="scientific">Rubellimicrobium mesophilum DSM 19309</name>
    <dbReference type="NCBI Taxonomy" id="442562"/>
    <lineage>
        <taxon>Bacteria</taxon>
        <taxon>Pseudomonadati</taxon>
        <taxon>Pseudomonadota</taxon>
        <taxon>Alphaproteobacteria</taxon>
        <taxon>Rhodobacterales</taxon>
        <taxon>Roseobacteraceae</taxon>
        <taxon>Rubellimicrobium</taxon>
    </lineage>
</organism>
<keyword evidence="1" id="KW-0472">Membrane</keyword>
<evidence type="ECO:0000313" key="2">
    <source>
        <dbReference type="EMBL" id="EYD76145.1"/>
    </source>
</evidence>
<protein>
    <submittedName>
        <fullName evidence="2">Uncharacterized protein</fullName>
    </submittedName>
</protein>
<evidence type="ECO:0000313" key="3">
    <source>
        <dbReference type="Proteomes" id="UP000019666"/>
    </source>
</evidence>
<dbReference type="HOGENOM" id="CLU_2303929_0_0_5"/>
<comment type="caution">
    <text evidence="2">The sequence shown here is derived from an EMBL/GenBank/DDBJ whole genome shotgun (WGS) entry which is preliminary data.</text>
</comment>
<dbReference type="AlphaFoldDB" id="A0A017HPB4"/>
<gene>
    <name evidence="2" type="ORF">Rumeso_02334</name>
</gene>
<dbReference type="Proteomes" id="UP000019666">
    <property type="component" value="Unassembled WGS sequence"/>
</dbReference>
<proteinExistence type="predicted"/>
<accession>A0A017HPB4</accession>
<feature type="transmembrane region" description="Helical" evidence="1">
    <location>
        <begin position="80"/>
        <end position="99"/>
    </location>
</feature>
<keyword evidence="1" id="KW-1133">Transmembrane helix</keyword>
<evidence type="ECO:0000256" key="1">
    <source>
        <dbReference type="SAM" id="Phobius"/>
    </source>
</evidence>